<keyword evidence="8" id="KW-0808">Transferase</keyword>
<proteinExistence type="predicted"/>
<accession>A0ABV9K545</accession>
<evidence type="ECO:0000256" key="1">
    <source>
        <dbReference type="ARBA" id="ARBA00004651"/>
    </source>
</evidence>
<evidence type="ECO:0000256" key="5">
    <source>
        <dbReference type="ARBA" id="ARBA00023136"/>
    </source>
</evidence>
<keyword evidence="2" id="KW-1003">Cell membrane</keyword>
<evidence type="ECO:0000259" key="7">
    <source>
        <dbReference type="Pfam" id="PF00884"/>
    </source>
</evidence>
<dbReference type="InterPro" id="IPR012160">
    <property type="entry name" value="LtaS-like"/>
</dbReference>
<comment type="subcellular location">
    <subcellularLocation>
        <location evidence="1">Cell membrane</location>
        <topology evidence="1">Multi-pass membrane protein</topology>
    </subcellularLocation>
</comment>
<feature type="transmembrane region" description="Helical" evidence="6">
    <location>
        <begin position="57"/>
        <end position="79"/>
    </location>
</feature>
<dbReference type="Proteomes" id="UP001596020">
    <property type="component" value="Unassembled WGS sequence"/>
</dbReference>
<dbReference type="EC" id="2.7.8.-" evidence="8"/>
<dbReference type="InterPro" id="IPR050448">
    <property type="entry name" value="OpgB/LTA_synthase_biosynth"/>
</dbReference>
<feature type="domain" description="Sulfatase N-terminal" evidence="7">
    <location>
        <begin position="284"/>
        <end position="551"/>
    </location>
</feature>
<protein>
    <submittedName>
        <fullName evidence="8">LTA synthase family protein</fullName>
        <ecNumber evidence="8">2.7.8.-</ecNumber>
    </submittedName>
</protein>
<feature type="transmembrane region" description="Helical" evidence="6">
    <location>
        <begin position="91"/>
        <end position="118"/>
    </location>
</feature>
<evidence type="ECO:0000256" key="3">
    <source>
        <dbReference type="ARBA" id="ARBA00022692"/>
    </source>
</evidence>
<dbReference type="InterPro" id="IPR017850">
    <property type="entry name" value="Alkaline_phosphatase_core_sf"/>
</dbReference>
<dbReference type="RefSeq" id="WP_380077222.1">
    <property type="nucleotide sequence ID" value="NZ_JBHSGO010000020.1"/>
</dbReference>
<comment type="caution">
    <text evidence="8">The sequence shown here is derived from an EMBL/GenBank/DDBJ whole genome shotgun (WGS) entry which is preliminary data.</text>
</comment>
<keyword evidence="9" id="KW-1185">Reference proteome</keyword>
<evidence type="ECO:0000256" key="4">
    <source>
        <dbReference type="ARBA" id="ARBA00022989"/>
    </source>
</evidence>
<keyword evidence="4 6" id="KW-1133">Transmembrane helix</keyword>
<dbReference type="Gene3D" id="3.40.720.10">
    <property type="entry name" value="Alkaline Phosphatase, subunit A"/>
    <property type="match status" value="1"/>
</dbReference>
<evidence type="ECO:0000313" key="9">
    <source>
        <dbReference type="Proteomes" id="UP001596020"/>
    </source>
</evidence>
<sequence>MIDIKNKLRSKPGFLFSIGVVFVLFFELLRVVFMLYYHSFGEGASLFEYLISMWYGLRLDLVVTGYLLVIPFLAVICLYTKIPNAWITRFLKYYFIAFSIIVTIICVVDLGLYGYWRFRLDATPLFYLRQPKEALDSAPLWMMIVAVVLMALLSWLLSLTLIKCVRRYFPDNKPINCSAHRIMGSVGTLFLGGVIFLMIRGGLSVATANVAMVYHSSNQFMNHCSINPVFSFLYSVSRSNDLMKGYEFYKNQEELAKWYKLLHQETIADTDPSRCDSILHNRRPNIVLIMMESFSANAVSCLSGPKGITPNIDAISKEGILFDHTIANSFRTDRGMVSILSAFPGQPTSSIMKYPEKAATLPSIAQSLKREGYSTYFLYGGDANFTNTKAYMSSTGYEHIIDLAQFDKKYRLTKWGVPDAITFDYMGREVEKLSKSKKPFLYTFMTLSSHEPFDVPTKKYDNPYLNSVHYVDQCVGKFISELKRTEAWHNTLVIFMADHGFLYPESATQEKISRYQILHMWCGGALSKSAKIGKLFNQVDLAATLLSQMGIDHSDFEYSKNVLSSQVSPFAVYSSPNLIGLIDSTGVTTYDCDSKRVTYNEKVGKEDRLAKVKAYFQTLMKDMDTREKRFLNHGKRAF</sequence>
<feature type="transmembrane region" description="Helical" evidence="6">
    <location>
        <begin position="138"/>
        <end position="162"/>
    </location>
</feature>
<gene>
    <name evidence="8" type="ORF">ACFO3G_01210</name>
</gene>
<dbReference type="InterPro" id="IPR000917">
    <property type="entry name" value="Sulfatase_N"/>
</dbReference>
<keyword evidence="3 6" id="KW-0812">Transmembrane</keyword>
<dbReference type="GO" id="GO:0016740">
    <property type="term" value="F:transferase activity"/>
    <property type="evidence" value="ECO:0007669"/>
    <property type="project" value="UniProtKB-KW"/>
</dbReference>
<feature type="transmembrane region" description="Helical" evidence="6">
    <location>
        <begin position="182"/>
        <end position="203"/>
    </location>
</feature>
<dbReference type="Pfam" id="PF00884">
    <property type="entry name" value="Sulfatase"/>
    <property type="match status" value="1"/>
</dbReference>
<keyword evidence="5 6" id="KW-0472">Membrane</keyword>
<evidence type="ECO:0000256" key="6">
    <source>
        <dbReference type="SAM" id="Phobius"/>
    </source>
</evidence>
<reference evidence="9" key="1">
    <citation type="journal article" date="2019" name="Int. J. Syst. Evol. Microbiol.">
        <title>The Global Catalogue of Microorganisms (GCM) 10K type strain sequencing project: providing services to taxonomists for standard genome sequencing and annotation.</title>
        <authorList>
            <consortium name="The Broad Institute Genomics Platform"/>
            <consortium name="The Broad Institute Genome Sequencing Center for Infectious Disease"/>
            <person name="Wu L."/>
            <person name="Ma J."/>
        </authorList>
    </citation>
    <scope>NUCLEOTIDE SEQUENCE [LARGE SCALE GENOMIC DNA]</scope>
    <source>
        <strain evidence="9">CGMCC 4.7357</strain>
    </source>
</reference>
<organism evidence="8 9">
    <name type="scientific">Falsiporphyromonas endometrii</name>
    <dbReference type="NCBI Taxonomy" id="1387297"/>
    <lineage>
        <taxon>Bacteria</taxon>
        <taxon>Pseudomonadati</taxon>
        <taxon>Bacteroidota</taxon>
        <taxon>Bacteroidia</taxon>
        <taxon>Bacteroidales</taxon>
        <taxon>Porphyromonadaceae</taxon>
        <taxon>Falsiporphyromonas</taxon>
    </lineage>
</organism>
<dbReference type="PANTHER" id="PTHR47371">
    <property type="entry name" value="LIPOTEICHOIC ACID SYNTHASE"/>
    <property type="match status" value="1"/>
</dbReference>
<dbReference type="SUPFAM" id="SSF53649">
    <property type="entry name" value="Alkaline phosphatase-like"/>
    <property type="match status" value="1"/>
</dbReference>
<dbReference type="CDD" id="cd16015">
    <property type="entry name" value="LTA_synthase"/>
    <property type="match status" value="1"/>
</dbReference>
<dbReference type="PANTHER" id="PTHR47371:SF3">
    <property type="entry name" value="PHOSPHOGLYCEROL TRANSFERASE I"/>
    <property type="match status" value="1"/>
</dbReference>
<evidence type="ECO:0000256" key="2">
    <source>
        <dbReference type="ARBA" id="ARBA00022475"/>
    </source>
</evidence>
<dbReference type="PIRSF" id="PIRSF005091">
    <property type="entry name" value="Mmb_sulf_HI1246"/>
    <property type="match status" value="1"/>
</dbReference>
<evidence type="ECO:0000313" key="8">
    <source>
        <dbReference type="EMBL" id="MFC4665250.1"/>
    </source>
</evidence>
<name>A0ABV9K545_9PORP</name>
<feature type="transmembrane region" description="Helical" evidence="6">
    <location>
        <begin position="12"/>
        <end position="37"/>
    </location>
</feature>
<dbReference type="EMBL" id="JBHSGO010000020">
    <property type="protein sequence ID" value="MFC4665250.1"/>
    <property type="molecule type" value="Genomic_DNA"/>
</dbReference>